<comment type="similarity">
    <text evidence="1">Belongs to the OSBP family.</text>
</comment>
<proteinExistence type="inferred from homology"/>
<evidence type="ECO:0008006" key="4">
    <source>
        <dbReference type="Google" id="ProtNLM"/>
    </source>
</evidence>
<dbReference type="Gene3D" id="1.10.287.2720">
    <property type="match status" value="1"/>
</dbReference>
<dbReference type="InterPro" id="IPR000648">
    <property type="entry name" value="Oxysterol-bd"/>
</dbReference>
<accession>A0AAW2YVK7</accession>
<comment type="caution">
    <text evidence="2">The sequence shown here is derived from an EMBL/GenBank/DDBJ whole genome shotgun (WGS) entry which is preliminary data.</text>
</comment>
<keyword evidence="3" id="KW-1185">Reference proteome</keyword>
<dbReference type="Gene3D" id="2.40.160.120">
    <property type="match status" value="1"/>
</dbReference>
<evidence type="ECO:0000256" key="1">
    <source>
        <dbReference type="RuleBase" id="RU003844"/>
    </source>
</evidence>
<sequence length="383" mass="43508">MELWRLSVPAFTLQPVSLLEKMSHYCAPNALMENAYKIQDPKERFVSILGWIMFNWRSIPRVGLESSKPYNPALGEVFKCYWTHDNGDKTVFLAEQISHHPPVTAFRTHSKDRGDFKYEGWVYPITTISYYVKNLNTGPATISFVPEGSDERESYQLIQPPIAANGMMYGNKFIEIYDKMELKCEKTGYSAVINFIAGGENKLTGVIYKDGGAILDVHGVINKKVGITDMRSHTRILYDTLAVKRFPKYINPLTQQDERESRLIWHKVTVALKEKNFDDAQLEKHLVEESERALRKKYTEQHNAARAAEPPKVVEKAPPAKSGWFGSALSYVGLKDNSSAEEKHTGNFGHAGFTPKYYAIEGDLENNWKFTGTEIKFADGTSF</sequence>
<dbReference type="InterPro" id="IPR018494">
    <property type="entry name" value="Oxysterol-bd_CS"/>
</dbReference>
<dbReference type="PANTHER" id="PTHR10972:SF184">
    <property type="entry name" value="OXYSTEROL-BINDING PROTEIN HOMOLOG 4-RELATED"/>
    <property type="match status" value="1"/>
</dbReference>
<organism evidence="2 3">
    <name type="scientific">Acrasis kona</name>
    <dbReference type="NCBI Taxonomy" id="1008807"/>
    <lineage>
        <taxon>Eukaryota</taxon>
        <taxon>Discoba</taxon>
        <taxon>Heterolobosea</taxon>
        <taxon>Tetramitia</taxon>
        <taxon>Eutetramitia</taxon>
        <taxon>Acrasidae</taxon>
        <taxon>Acrasis</taxon>
    </lineage>
</organism>
<name>A0AAW2YVK7_9EUKA</name>
<evidence type="ECO:0000313" key="3">
    <source>
        <dbReference type="Proteomes" id="UP001431209"/>
    </source>
</evidence>
<evidence type="ECO:0000313" key="2">
    <source>
        <dbReference type="EMBL" id="KAL0480976.1"/>
    </source>
</evidence>
<dbReference type="Pfam" id="PF01237">
    <property type="entry name" value="Oxysterol_BP"/>
    <property type="match status" value="1"/>
</dbReference>
<dbReference type="GO" id="GO:0008142">
    <property type="term" value="F:oxysterol binding"/>
    <property type="evidence" value="ECO:0007669"/>
    <property type="project" value="TreeGrafter"/>
</dbReference>
<dbReference type="Gene3D" id="6.10.140.1150">
    <property type="match status" value="1"/>
</dbReference>
<gene>
    <name evidence="2" type="ORF">AKO1_013630</name>
</gene>
<dbReference type="InterPro" id="IPR037239">
    <property type="entry name" value="OSBP_sf"/>
</dbReference>
<dbReference type="GO" id="GO:0005829">
    <property type="term" value="C:cytosol"/>
    <property type="evidence" value="ECO:0007669"/>
    <property type="project" value="TreeGrafter"/>
</dbReference>
<dbReference type="SUPFAM" id="SSF144000">
    <property type="entry name" value="Oxysterol-binding protein-like"/>
    <property type="match status" value="1"/>
</dbReference>
<dbReference type="PANTHER" id="PTHR10972">
    <property type="entry name" value="OXYSTEROL-BINDING PROTEIN-RELATED"/>
    <property type="match status" value="1"/>
</dbReference>
<dbReference type="AlphaFoldDB" id="A0AAW2YVK7"/>
<dbReference type="Proteomes" id="UP001431209">
    <property type="component" value="Unassembled WGS sequence"/>
</dbReference>
<reference evidence="2 3" key="1">
    <citation type="submission" date="2024-03" db="EMBL/GenBank/DDBJ databases">
        <title>The Acrasis kona genome and developmental transcriptomes reveal deep origins of eukaryotic multicellular pathways.</title>
        <authorList>
            <person name="Sheikh S."/>
            <person name="Fu C.-J."/>
            <person name="Brown M.W."/>
            <person name="Baldauf S.L."/>
        </authorList>
    </citation>
    <scope>NUCLEOTIDE SEQUENCE [LARGE SCALE GENOMIC DNA]</scope>
    <source>
        <strain evidence="2 3">ATCC MYA-3509</strain>
    </source>
</reference>
<dbReference type="GO" id="GO:0016020">
    <property type="term" value="C:membrane"/>
    <property type="evidence" value="ECO:0007669"/>
    <property type="project" value="TreeGrafter"/>
</dbReference>
<protein>
    <recommendedName>
        <fullName evidence="4">Oxysterol-binding protein</fullName>
    </recommendedName>
</protein>
<dbReference type="EMBL" id="JAOPGA020000708">
    <property type="protein sequence ID" value="KAL0480976.1"/>
    <property type="molecule type" value="Genomic_DNA"/>
</dbReference>
<dbReference type="PROSITE" id="PS01013">
    <property type="entry name" value="OSBP"/>
    <property type="match status" value="1"/>
</dbReference>